<dbReference type="GO" id="GO:0046872">
    <property type="term" value="F:metal ion binding"/>
    <property type="evidence" value="ECO:0007669"/>
    <property type="project" value="UniProtKB-KW"/>
</dbReference>
<keyword evidence="2" id="KW-0479">Metal-binding</keyword>
<evidence type="ECO:0000256" key="2">
    <source>
        <dbReference type="ARBA" id="ARBA00022723"/>
    </source>
</evidence>
<comment type="similarity">
    <text evidence="1">Belongs to the sulfatase family.</text>
</comment>
<keyword evidence="3" id="KW-0378">Hydrolase</keyword>
<dbReference type="PANTHER" id="PTHR42693:SF53">
    <property type="entry name" value="ENDO-4-O-SULFATASE"/>
    <property type="match status" value="1"/>
</dbReference>
<reference evidence="6" key="2">
    <citation type="submission" date="2023-01" db="EMBL/GenBank/DDBJ databases">
        <title>Draft genome sequence of Portibacter lacus strain NBRC 108769.</title>
        <authorList>
            <person name="Sun Q."/>
            <person name="Mori K."/>
        </authorList>
    </citation>
    <scope>NUCLEOTIDE SEQUENCE</scope>
    <source>
        <strain evidence="6">NBRC 108769</strain>
    </source>
</reference>
<evidence type="ECO:0000256" key="3">
    <source>
        <dbReference type="ARBA" id="ARBA00022801"/>
    </source>
</evidence>
<dbReference type="InterPro" id="IPR050738">
    <property type="entry name" value="Sulfatase"/>
</dbReference>
<dbReference type="RefSeq" id="WP_235291840.1">
    <property type="nucleotide sequence ID" value="NZ_BSOH01000027.1"/>
</dbReference>
<evidence type="ECO:0000256" key="4">
    <source>
        <dbReference type="ARBA" id="ARBA00022837"/>
    </source>
</evidence>
<evidence type="ECO:0000259" key="5">
    <source>
        <dbReference type="Pfam" id="PF00884"/>
    </source>
</evidence>
<dbReference type="AlphaFoldDB" id="A0AA37SS30"/>
<dbReference type="Gene3D" id="3.40.720.10">
    <property type="entry name" value="Alkaline Phosphatase, subunit A"/>
    <property type="match status" value="1"/>
</dbReference>
<dbReference type="Gene3D" id="3.30.1120.10">
    <property type="match status" value="1"/>
</dbReference>
<proteinExistence type="inferred from homology"/>
<keyword evidence="7" id="KW-1185">Reference proteome</keyword>
<evidence type="ECO:0000256" key="1">
    <source>
        <dbReference type="ARBA" id="ARBA00008779"/>
    </source>
</evidence>
<keyword evidence="4" id="KW-0106">Calcium</keyword>
<name>A0AA37SS30_9BACT</name>
<feature type="domain" description="Sulfatase N-terminal" evidence="5">
    <location>
        <begin position="26"/>
        <end position="340"/>
    </location>
</feature>
<dbReference type="InterPro" id="IPR024607">
    <property type="entry name" value="Sulfatase_CS"/>
</dbReference>
<accession>A0AA37SS30</accession>
<reference evidence="6" key="1">
    <citation type="journal article" date="2014" name="Int. J. Syst. Evol. Microbiol.">
        <title>Complete genome sequence of Corynebacterium casei LMG S-19264T (=DSM 44701T), isolated from a smear-ripened cheese.</title>
        <authorList>
            <consortium name="US DOE Joint Genome Institute (JGI-PGF)"/>
            <person name="Walter F."/>
            <person name="Albersmeier A."/>
            <person name="Kalinowski J."/>
            <person name="Ruckert C."/>
        </authorList>
    </citation>
    <scope>NUCLEOTIDE SEQUENCE</scope>
    <source>
        <strain evidence="6">NBRC 108769</strain>
    </source>
</reference>
<dbReference type="InterPro" id="IPR017850">
    <property type="entry name" value="Alkaline_phosphatase_core_sf"/>
</dbReference>
<evidence type="ECO:0000313" key="7">
    <source>
        <dbReference type="Proteomes" id="UP001156666"/>
    </source>
</evidence>
<dbReference type="Pfam" id="PF00884">
    <property type="entry name" value="Sulfatase"/>
    <property type="match status" value="1"/>
</dbReference>
<comment type="caution">
    <text evidence="6">The sequence shown here is derived from an EMBL/GenBank/DDBJ whole genome shotgun (WGS) entry which is preliminary data.</text>
</comment>
<dbReference type="PANTHER" id="PTHR42693">
    <property type="entry name" value="ARYLSULFATASE FAMILY MEMBER"/>
    <property type="match status" value="1"/>
</dbReference>
<sequence length="457" mass="51048">MTRNYLAIFFSFILCFGFLNGQEVQPNFVLIVADDLGYGDLGITGSYQIKTPHIDQLARDGVFFQNGYVSSAVCSPSRAGFLTGVNQVEFGHDNNLAENQPGFDPAFLGMPVSQPTIANYLDSLGYVNGLVGKWHLGEADKFHPLNRGFHEFWGYLKGGHDYFSAKPDGKGYSAPLISNYKEPQAITYLTDDKGDECVDFIKRHKAEPFFLFASFNAPHTPMQATEDDLELYKHIKNKKRRTYTAMVHRLDVNVGRIVEAIEQAGLSENTLIVFISDNGGPASTNASINAPYNGSKGTLLEGGIHVPFIMKWTGKISPNSIYESAVSSLDLAPTFIELAGGKENLEGVNLIPFVNNPEMEDPHANLKWKFTISAAIREGEWKLIRLPDRMPVLYHLPSDLAEQNDVALKNLDITQRLMKKLGDWDVNLPHPVFLEGAIWKPRQLSLYDKKYIVEQPK</sequence>
<protein>
    <submittedName>
        <fullName evidence="6">N-acetylgalactosamine-6-sulfatase</fullName>
    </submittedName>
</protein>
<dbReference type="Proteomes" id="UP001156666">
    <property type="component" value="Unassembled WGS sequence"/>
</dbReference>
<organism evidence="6 7">
    <name type="scientific">Portibacter lacus</name>
    <dbReference type="NCBI Taxonomy" id="1099794"/>
    <lineage>
        <taxon>Bacteria</taxon>
        <taxon>Pseudomonadati</taxon>
        <taxon>Bacteroidota</taxon>
        <taxon>Saprospiria</taxon>
        <taxon>Saprospirales</taxon>
        <taxon>Haliscomenobacteraceae</taxon>
        <taxon>Portibacter</taxon>
    </lineage>
</organism>
<gene>
    <name evidence="6" type="ORF">GCM10007940_40790</name>
</gene>
<dbReference type="EMBL" id="BSOH01000027">
    <property type="protein sequence ID" value="GLR19463.1"/>
    <property type="molecule type" value="Genomic_DNA"/>
</dbReference>
<dbReference type="SUPFAM" id="SSF53649">
    <property type="entry name" value="Alkaline phosphatase-like"/>
    <property type="match status" value="1"/>
</dbReference>
<evidence type="ECO:0000313" key="6">
    <source>
        <dbReference type="EMBL" id="GLR19463.1"/>
    </source>
</evidence>
<dbReference type="InterPro" id="IPR000917">
    <property type="entry name" value="Sulfatase_N"/>
</dbReference>
<dbReference type="PROSITE" id="PS00523">
    <property type="entry name" value="SULFATASE_1"/>
    <property type="match status" value="1"/>
</dbReference>
<dbReference type="GO" id="GO:0004065">
    <property type="term" value="F:arylsulfatase activity"/>
    <property type="evidence" value="ECO:0007669"/>
    <property type="project" value="TreeGrafter"/>
</dbReference>